<evidence type="ECO:0000256" key="1">
    <source>
        <dbReference type="ARBA" id="ARBA00023002"/>
    </source>
</evidence>
<evidence type="ECO:0000313" key="4">
    <source>
        <dbReference type="Proteomes" id="UP000676246"/>
    </source>
</evidence>
<sequence length="160" mass="16958">MSFDAKALRGALGRYATGVTITTCRAADGQPVGLTVNSFGALSLEPPLVMWALRTASPALPAFRQASHFAVNVLAEAQIELSRRFASPVHDRFAEGDWRKGHGGAPVLAGCCATLECATERELSLGDHVLFVGRVLALAEAPLPPLVFQGGHYHPLGRTL</sequence>
<dbReference type="Proteomes" id="UP000676246">
    <property type="component" value="Unassembled WGS sequence"/>
</dbReference>
<dbReference type="AlphaFoldDB" id="A0A940Y9U8"/>
<reference evidence="3 4" key="1">
    <citation type="submission" date="2021-04" db="EMBL/GenBank/DDBJ databases">
        <title>The genome sequence of Ideonella sp. 3Y2.</title>
        <authorList>
            <person name="Liu Y."/>
        </authorList>
    </citation>
    <scope>NUCLEOTIDE SEQUENCE [LARGE SCALE GENOMIC DNA]</scope>
    <source>
        <strain evidence="3 4">3Y2</strain>
    </source>
</reference>
<dbReference type="GO" id="GO:0010181">
    <property type="term" value="F:FMN binding"/>
    <property type="evidence" value="ECO:0007669"/>
    <property type="project" value="InterPro"/>
</dbReference>
<dbReference type="Gene3D" id="2.30.110.10">
    <property type="entry name" value="Electron Transport, Fmn-binding Protein, Chain A"/>
    <property type="match status" value="1"/>
</dbReference>
<dbReference type="InterPro" id="IPR002563">
    <property type="entry name" value="Flavin_Rdtase-like_dom"/>
</dbReference>
<dbReference type="InterPro" id="IPR050268">
    <property type="entry name" value="NADH-dep_flavin_reductase"/>
</dbReference>
<dbReference type="InterPro" id="IPR012349">
    <property type="entry name" value="Split_barrel_FMN-bd"/>
</dbReference>
<keyword evidence="4" id="KW-1185">Reference proteome</keyword>
<dbReference type="GO" id="GO:0042602">
    <property type="term" value="F:riboflavin reductase (NADPH) activity"/>
    <property type="evidence" value="ECO:0007669"/>
    <property type="project" value="TreeGrafter"/>
</dbReference>
<dbReference type="Pfam" id="PF01613">
    <property type="entry name" value="Flavin_Reduct"/>
    <property type="match status" value="1"/>
</dbReference>
<feature type="domain" description="Flavin reductase like" evidence="2">
    <location>
        <begin position="12"/>
        <end position="155"/>
    </location>
</feature>
<evidence type="ECO:0000259" key="2">
    <source>
        <dbReference type="SMART" id="SM00903"/>
    </source>
</evidence>
<keyword evidence="1" id="KW-0560">Oxidoreductase</keyword>
<proteinExistence type="predicted"/>
<accession>A0A940Y9U8</accession>
<evidence type="ECO:0000313" key="3">
    <source>
        <dbReference type="EMBL" id="MBQ0931281.1"/>
    </source>
</evidence>
<gene>
    <name evidence="3" type="ORF">KAK03_12370</name>
</gene>
<dbReference type="SUPFAM" id="SSF50475">
    <property type="entry name" value="FMN-binding split barrel"/>
    <property type="match status" value="1"/>
</dbReference>
<dbReference type="PANTHER" id="PTHR30466:SF1">
    <property type="entry name" value="FMN REDUCTASE (NADH) RUTF"/>
    <property type="match status" value="1"/>
</dbReference>
<comment type="caution">
    <text evidence="3">The sequence shown here is derived from an EMBL/GenBank/DDBJ whole genome shotgun (WGS) entry which is preliminary data.</text>
</comment>
<dbReference type="RefSeq" id="WP_210854268.1">
    <property type="nucleotide sequence ID" value="NZ_JAGQDD010000008.1"/>
</dbReference>
<dbReference type="SMART" id="SM00903">
    <property type="entry name" value="Flavin_Reduct"/>
    <property type="match status" value="1"/>
</dbReference>
<organism evidence="3 4">
    <name type="scientific">Ideonella alba</name>
    <dbReference type="NCBI Taxonomy" id="2824118"/>
    <lineage>
        <taxon>Bacteria</taxon>
        <taxon>Pseudomonadati</taxon>
        <taxon>Pseudomonadota</taxon>
        <taxon>Betaproteobacteria</taxon>
        <taxon>Burkholderiales</taxon>
        <taxon>Sphaerotilaceae</taxon>
        <taxon>Ideonella</taxon>
    </lineage>
</organism>
<dbReference type="PANTHER" id="PTHR30466">
    <property type="entry name" value="FLAVIN REDUCTASE"/>
    <property type="match status" value="1"/>
</dbReference>
<dbReference type="EMBL" id="JAGQDD010000008">
    <property type="protein sequence ID" value="MBQ0931281.1"/>
    <property type="molecule type" value="Genomic_DNA"/>
</dbReference>
<protein>
    <submittedName>
        <fullName evidence="3">Flavin reductase family protein</fullName>
    </submittedName>
</protein>
<name>A0A940Y9U8_9BURK</name>